<sequence length="56" mass="6413">MAEPLKYPSEGVSSNGIGMDWQQYKWAIEVIFKKKKRTDSMEGRITRSTLTSSESE</sequence>
<reference evidence="1" key="1">
    <citation type="submission" date="2018-10" db="EMBL/GenBank/DDBJ databases">
        <title>Effector identification in a new, highly contiguous assembly of the strawberry crown rot pathogen Phytophthora cactorum.</title>
        <authorList>
            <person name="Armitage A.D."/>
            <person name="Nellist C.F."/>
            <person name="Bates H."/>
            <person name="Vickerstaff R.J."/>
            <person name="Harrison R.J."/>
        </authorList>
    </citation>
    <scope>NUCLEOTIDE SEQUENCE</scope>
    <source>
        <strain evidence="1">4040</strain>
    </source>
</reference>
<dbReference type="AlphaFoldDB" id="A0A8T1LCJ0"/>
<protein>
    <submittedName>
        <fullName evidence="1">Uncharacterized protein</fullName>
    </submittedName>
</protein>
<organism evidence="1 2">
    <name type="scientific">Phytophthora cactorum</name>
    <dbReference type="NCBI Taxonomy" id="29920"/>
    <lineage>
        <taxon>Eukaryota</taxon>
        <taxon>Sar</taxon>
        <taxon>Stramenopiles</taxon>
        <taxon>Oomycota</taxon>
        <taxon>Peronosporomycetes</taxon>
        <taxon>Peronosporales</taxon>
        <taxon>Peronosporaceae</taxon>
        <taxon>Phytophthora</taxon>
    </lineage>
</organism>
<name>A0A8T1LCJ0_9STRA</name>
<evidence type="ECO:0000313" key="1">
    <source>
        <dbReference type="EMBL" id="KAG2945892.1"/>
    </source>
</evidence>
<dbReference type="Proteomes" id="UP000736787">
    <property type="component" value="Unassembled WGS sequence"/>
</dbReference>
<evidence type="ECO:0000313" key="2">
    <source>
        <dbReference type="Proteomes" id="UP000736787"/>
    </source>
</evidence>
<comment type="caution">
    <text evidence="1">The sequence shown here is derived from an EMBL/GenBank/DDBJ whole genome shotgun (WGS) entry which is preliminary data.</text>
</comment>
<dbReference type="EMBL" id="RCMK01000171">
    <property type="protein sequence ID" value="KAG2945892.1"/>
    <property type="molecule type" value="Genomic_DNA"/>
</dbReference>
<gene>
    <name evidence="1" type="ORF">PC117_g8066</name>
</gene>
<accession>A0A8T1LCJ0</accession>
<proteinExistence type="predicted"/>